<protein>
    <submittedName>
        <fullName evidence="1">Uncharacterized protein</fullName>
    </submittedName>
</protein>
<proteinExistence type="predicted"/>
<accession>A0A4U0GX37</accession>
<organism evidence="1 2">
    <name type="scientific">Sphingobacterium alkalisoli</name>
    <dbReference type="NCBI Taxonomy" id="1874115"/>
    <lineage>
        <taxon>Bacteria</taxon>
        <taxon>Pseudomonadati</taxon>
        <taxon>Bacteroidota</taxon>
        <taxon>Sphingobacteriia</taxon>
        <taxon>Sphingobacteriales</taxon>
        <taxon>Sphingobacteriaceae</taxon>
        <taxon>Sphingobacterium</taxon>
    </lineage>
</organism>
<gene>
    <name evidence="1" type="ORF">FAZ19_20170</name>
</gene>
<dbReference type="RefSeq" id="WP_136822580.1">
    <property type="nucleotide sequence ID" value="NZ_BMJX01000008.1"/>
</dbReference>
<keyword evidence="2" id="KW-1185">Reference proteome</keyword>
<evidence type="ECO:0000313" key="1">
    <source>
        <dbReference type="EMBL" id="TJY62382.1"/>
    </source>
</evidence>
<dbReference type="OrthoDB" id="1355444at2"/>
<evidence type="ECO:0000313" key="2">
    <source>
        <dbReference type="Proteomes" id="UP000309872"/>
    </source>
</evidence>
<reference evidence="1 2" key="1">
    <citation type="submission" date="2019-04" db="EMBL/GenBank/DDBJ databases">
        <title>Sphingobacterium olei sp. nov., isolated from oil-contaminated soil.</title>
        <authorList>
            <person name="Liu B."/>
        </authorList>
    </citation>
    <scope>NUCLEOTIDE SEQUENCE [LARGE SCALE GENOMIC DNA]</scope>
    <source>
        <strain evidence="1 2">Y3L14</strain>
    </source>
</reference>
<sequence length="209" mass="24425">MFSTRFARFCSPKAKCFRSFGIGTILLSSSFVLSSCIKRLYQQSDYRLYEKDFTLSSQSLLRTDGVYVLDSIYSSETSRAGTTHQFFTFFKSGQANLTLDIDNDIHSPEEYEESVRRHLQSTSSSDRKTLFEGYFRIDGNRIVIERASVPRNMLVYQYGRLNPNRLEIVSQTIKGKGRLRDRYFKSNYRAVYKFVPLDENQWNELIPGW</sequence>
<dbReference type="AlphaFoldDB" id="A0A4U0GX37"/>
<comment type="caution">
    <text evidence="1">The sequence shown here is derived from an EMBL/GenBank/DDBJ whole genome shotgun (WGS) entry which is preliminary data.</text>
</comment>
<dbReference type="Proteomes" id="UP000309872">
    <property type="component" value="Unassembled WGS sequence"/>
</dbReference>
<name>A0A4U0GX37_9SPHI</name>
<dbReference type="EMBL" id="SUKA01000008">
    <property type="protein sequence ID" value="TJY62382.1"/>
    <property type="molecule type" value="Genomic_DNA"/>
</dbReference>